<dbReference type="InterPro" id="IPR007037">
    <property type="entry name" value="SIP_rossman_dom"/>
</dbReference>
<dbReference type="PROSITE" id="PS51384">
    <property type="entry name" value="FAD_FR"/>
    <property type="match status" value="1"/>
</dbReference>
<protein>
    <submittedName>
        <fullName evidence="1">NADPH-dependent ferric siderophore reductase</fullName>
    </submittedName>
</protein>
<dbReference type="InterPro" id="IPR039374">
    <property type="entry name" value="SIP_fam"/>
</dbReference>
<dbReference type="InterPro" id="IPR017927">
    <property type="entry name" value="FAD-bd_FR_type"/>
</dbReference>
<dbReference type="SUPFAM" id="SSF63380">
    <property type="entry name" value="Riboflavin synthase domain-like"/>
    <property type="match status" value="1"/>
</dbReference>
<dbReference type="PANTHER" id="PTHR30157">
    <property type="entry name" value="FERRIC REDUCTASE, NADPH-DEPENDENT"/>
    <property type="match status" value="1"/>
</dbReference>
<accession>A0A652YYB3</accession>
<sequence length="279" mass="30362">MSDVESAPIDLPSDEAPRHLATVLEATQITPGMRRITFGGAGLADFASSDLPDERVLVRFPLEPPHARSYTVRRWSADTGELDIDFVLHGHGGAARWAETAIPGDTVHLSSANGWFRPPENIEWLTLLADHAALPAVGRILESLPAGISVQVIAQIPDPSEQQSFTTATDADIRWIGDADSLLTELAADPLPPGTGYVWCAVEAAAARKVRAYLRHTLKIPATAMHTMGYWRADKENWERRYALAAERIDEAMGAAMMAGKDFESVRDAVDAAMEREGL</sequence>
<name>A0A652YYB3_NOCGL</name>
<dbReference type="InterPro" id="IPR039261">
    <property type="entry name" value="FNR_nucleotide-bd"/>
</dbReference>
<dbReference type="Gene3D" id="2.40.30.10">
    <property type="entry name" value="Translation factors"/>
    <property type="match status" value="2"/>
</dbReference>
<evidence type="ECO:0000313" key="1">
    <source>
        <dbReference type="EMBL" id="TYQ08587.1"/>
    </source>
</evidence>
<dbReference type="Gene3D" id="3.40.50.80">
    <property type="entry name" value="Nucleotide-binding domain of ferredoxin-NADP reductase (FNR) module"/>
    <property type="match status" value="1"/>
</dbReference>
<organism evidence="1">
    <name type="scientific">Nocardia globerula</name>
    <dbReference type="NCBI Taxonomy" id="1818"/>
    <lineage>
        <taxon>Bacteria</taxon>
        <taxon>Bacillati</taxon>
        <taxon>Actinomycetota</taxon>
        <taxon>Actinomycetes</taxon>
        <taxon>Mycobacteriales</taxon>
        <taxon>Nocardiaceae</taxon>
        <taxon>Nocardia</taxon>
    </lineage>
</organism>
<dbReference type="CDD" id="cd06193">
    <property type="entry name" value="siderophore_interacting"/>
    <property type="match status" value="1"/>
</dbReference>
<dbReference type="Pfam" id="PF08021">
    <property type="entry name" value="FAD_binding_9"/>
    <property type="match status" value="2"/>
</dbReference>
<dbReference type="PANTHER" id="PTHR30157:SF0">
    <property type="entry name" value="NADPH-DEPENDENT FERRIC-CHELATE REDUCTASE"/>
    <property type="match status" value="1"/>
</dbReference>
<dbReference type="InterPro" id="IPR017938">
    <property type="entry name" value="Riboflavin_synthase-like_b-brl"/>
</dbReference>
<dbReference type="EMBL" id="VNIQ01000001">
    <property type="protein sequence ID" value="TYQ08587.1"/>
    <property type="molecule type" value="Genomic_DNA"/>
</dbReference>
<dbReference type="Pfam" id="PF04954">
    <property type="entry name" value="SIP"/>
    <property type="match status" value="1"/>
</dbReference>
<reference evidence="1" key="1">
    <citation type="submission" date="2019-07" db="EMBL/GenBank/DDBJ databases">
        <title>Genomic Encyclopedia of Type Strains, Phase IV (KMG-IV): sequencing the most valuable type-strain genomes for metagenomic binning, comparative biology and taxonomic classification.</title>
        <authorList>
            <person name="Goeker M."/>
        </authorList>
    </citation>
    <scope>NUCLEOTIDE SEQUENCE</scope>
    <source>
        <strain evidence="1">DSM 44596</strain>
    </source>
</reference>
<comment type="caution">
    <text evidence="1">The sequence shown here is derived from an EMBL/GenBank/DDBJ whole genome shotgun (WGS) entry which is preliminary data.</text>
</comment>
<gene>
    <name evidence="1" type="ORF">FNL38_101962</name>
</gene>
<proteinExistence type="predicted"/>
<dbReference type="GO" id="GO:0016491">
    <property type="term" value="F:oxidoreductase activity"/>
    <property type="evidence" value="ECO:0007669"/>
    <property type="project" value="InterPro"/>
</dbReference>
<dbReference type="AlphaFoldDB" id="A0A652YYB3"/>
<dbReference type="InterPro" id="IPR013113">
    <property type="entry name" value="SIP_FAD-bd"/>
</dbReference>